<dbReference type="Proteomes" id="UP000221165">
    <property type="component" value="Unassembled WGS sequence"/>
</dbReference>
<organism evidence="5 6">
    <name type="scientific">Cystoisospora suis</name>
    <dbReference type="NCBI Taxonomy" id="483139"/>
    <lineage>
        <taxon>Eukaryota</taxon>
        <taxon>Sar</taxon>
        <taxon>Alveolata</taxon>
        <taxon>Apicomplexa</taxon>
        <taxon>Conoidasida</taxon>
        <taxon>Coccidia</taxon>
        <taxon>Eucoccidiorida</taxon>
        <taxon>Eimeriorina</taxon>
        <taxon>Sarcocystidae</taxon>
        <taxon>Cystoisospora</taxon>
    </lineage>
</organism>
<accession>A0A2C6L9K0</accession>
<dbReference type="VEuPathDB" id="ToxoDB:CSUI_001201"/>
<comment type="similarity">
    <text evidence="3">Belongs to the PTH2 family.</text>
</comment>
<reference evidence="5 6" key="1">
    <citation type="journal article" date="2017" name="Int. J. Parasitol.">
        <title>The genome of the protozoan parasite Cystoisospora suis and a reverse vaccinology approach to identify vaccine candidates.</title>
        <authorList>
            <person name="Palmieri N."/>
            <person name="Shrestha A."/>
            <person name="Ruttkowski B."/>
            <person name="Beck T."/>
            <person name="Vogl C."/>
            <person name="Tomley F."/>
            <person name="Blake D.P."/>
            <person name="Joachim A."/>
        </authorList>
    </citation>
    <scope>NUCLEOTIDE SEQUENCE [LARGE SCALE GENOMIC DNA]</scope>
    <source>
        <strain evidence="5 6">Wien I</strain>
    </source>
</reference>
<evidence type="ECO:0000313" key="6">
    <source>
        <dbReference type="Proteomes" id="UP000221165"/>
    </source>
</evidence>
<protein>
    <recommendedName>
        <fullName evidence="1">peptidyl-tRNA hydrolase</fullName>
        <ecNumber evidence="1">3.1.1.29</ecNumber>
    </recommendedName>
</protein>
<dbReference type="InterPro" id="IPR002833">
    <property type="entry name" value="PTH2"/>
</dbReference>
<keyword evidence="2 5" id="KW-0378">Hydrolase</keyword>
<dbReference type="AlphaFoldDB" id="A0A2C6L9K0"/>
<evidence type="ECO:0000256" key="1">
    <source>
        <dbReference type="ARBA" id="ARBA00013260"/>
    </source>
</evidence>
<evidence type="ECO:0000256" key="4">
    <source>
        <dbReference type="ARBA" id="ARBA00048707"/>
    </source>
</evidence>
<dbReference type="PANTHER" id="PTHR12649">
    <property type="entry name" value="PEPTIDYL-TRNA HYDROLASE 2"/>
    <property type="match status" value="1"/>
</dbReference>
<proteinExistence type="inferred from homology"/>
<dbReference type="OrthoDB" id="1733656at2759"/>
<dbReference type="EMBL" id="MIGC01000477">
    <property type="protein sequence ID" value="PHJ24937.1"/>
    <property type="molecule type" value="Genomic_DNA"/>
</dbReference>
<dbReference type="FunFam" id="3.40.1490.10:FF:000001">
    <property type="entry name" value="Peptidyl-tRNA hydrolase 2"/>
    <property type="match status" value="1"/>
</dbReference>
<evidence type="ECO:0000256" key="3">
    <source>
        <dbReference type="ARBA" id="ARBA00038050"/>
    </source>
</evidence>
<dbReference type="PANTHER" id="PTHR12649:SF11">
    <property type="entry name" value="PEPTIDYL-TRNA HYDROLASE 2, MITOCHONDRIAL"/>
    <property type="match status" value="1"/>
</dbReference>
<dbReference type="NCBIfam" id="TIGR00283">
    <property type="entry name" value="arch_pth2"/>
    <property type="match status" value="1"/>
</dbReference>
<evidence type="ECO:0000313" key="5">
    <source>
        <dbReference type="EMBL" id="PHJ24937.1"/>
    </source>
</evidence>
<dbReference type="GO" id="GO:0005829">
    <property type="term" value="C:cytosol"/>
    <property type="evidence" value="ECO:0007669"/>
    <property type="project" value="TreeGrafter"/>
</dbReference>
<sequence length="153" mass="16193">MGCSGLIEQTTGHPAPWCSLMLRGPPSGLLSQRSYWVNSTLSPLPVADLGMGKGKIAAQCGHATLGAFKHATRRQSPFLRAWEAGGQMKIAVKIKDDVELRSLLHAAQRKGLNTYAVCDAGRTQIPAGSLTVLAIGPGPEDAINEITGHLKLL</sequence>
<comment type="caution">
    <text evidence="5">The sequence shown here is derived from an EMBL/GenBank/DDBJ whole genome shotgun (WGS) entry which is preliminary data.</text>
</comment>
<dbReference type="InterPro" id="IPR023476">
    <property type="entry name" value="Pep_tRNA_hydro_II_dom_sf"/>
</dbReference>
<name>A0A2C6L9K0_9APIC</name>
<dbReference type="GeneID" id="94424618"/>
<dbReference type="SUPFAM" id="SSF102462">
    <property type="entry name" value="Peptidyl-tRNA hydrolase II"/>
    <property type="match status" value="1"/>
</dbReference>
<dbReference type="EC" id="3.1.1.29" evidence="1"/>
<dbReference type="RefSeq" id="XP_067926609.1">
    <property type="nucleotide sequence ID" value="XM_068061407.1"/>
</dbReference>
<dbReference type="Pfam" id="PF01981">
    <property type="entry name" value="PTH2"/>
    <property type="match status" value="1"/>
</dbReference>
<gene>
    <name evidence="5" type="ORF">CSUI_001201</name>
</gene>
<comment type="catalytic activity">
    <reaction evidence="4">
        <text>an N-acyl-L-alpha-aminoacyl-tRNA + H2O = an N-acyl-L-amino acid + a tRNA + H(+)</text>
        <dbReference type="Rhea" id="RHEA:54448"/>
        <dbReference type="Rhea" id="RHEA-COMP:10123"/>
        <dbReference type="Rhea" id="RHEA-COMP:13883"/>
        <dbReference type="ChEBI" id="CHEBI:15377"/>
        <dbReference type="ChEBI" id="CHEBI:15378"/>
        <dbReference type="ChEBI" id="CHEBI:59874"/>
        <dbReference type="ChEBI" id="CHEBI:78442"/>
        <dbReference type="ChEBI" id="CHEBI:138191"/>
        <dbReference type="EC" id="3.1.1.29"/>
    </reaction>
</comment>
<dbReference type="GO" id="GO:0004045">
    <property type="term" value="F:peptidyl-tRNA hydrolase activity"/>
    <property type="evidence" value="ECO:0007669"/>
    <property type="project" value="UniProtKB-EC"/>
</dbReference>
<keyword evidence="6" id="KW-1185">Reference proteome</keyword>
<dbReference type="CDD" id="cd02430">
    <property type="entry name" value="PTH2"/>
    <property type="match status" value="1"/>
</dbReference>
<evidence type="ECO:0000256" key="2">
    <source>
        <dbReference type="ARBA" id="ARBA00022801"/>
    </source>
</evidence>
<dbReference type="Gene3D" id="3.40.1490.10">
    <property type="entry name" value="Bit1"/>
    <property type="match status" value="1"/>
</dbReference>